<dbReference type="GO" id="GO:0015926">
    <property type="term" value="F:glucosidase activity"/>
    <property type="evidence" value="ECO:0007669"/>
    <property type="project" value="InterPro"/>
</dbReference>
<evidence type="ECO:0000256" key="1">
    <source>
        <dbReference type="ARBA" id="ARBA00001695"/>
    </source>
</evidence>
<name>A0A438MDK7_9ACTN</name>
<dbReference type="InterPro" id="IPR012332">
    <property type="entry name" value="Autotransporter_pectin_lyase_C"/>
</dbReference>
<keyword evidence="10" id="KW-1185">Reference proteome</keyword>
<dbReference type="Gene3D" id="3.20.20.80">
    <property type="entry name" value="Glycosidases"/>
    <property type="match status" value="1"/>
</dbReference>
<keyword evidence="7" id="KW-0812">Transmembrane</keyword>
<dbReference type="SUPFAM" id="SSF51445">
    <property type="entry name" value="(Trans)glycosidases"/>
    <property type="match status" value="1"/>
</dbReference>
<keyword evidence="5 6" id="KW-0326">Glycosidase</keyword>
<evidence type="ECO:0000256" key="2">
    <source>
        <dbReference type="ARBA" id="ARBA00010687"/>
    </source>
</evidence>
<evidence type="ECO:0000256" key="4">
    <source>
        <dbReference type="ARBA" id="ARBA00022801"/>
    </source>
</evidence>
<dbReference type="InterPro" id="IPR017853">
    <property type="entry name" value="GH"/>
</dbReference>
<protein>
    <recommendedName>
        <fullName evidence="3 6">Arabinogalactan endo-beta-1,4-galactanase</fullName>
        <ecNumber evidence="3 6">3.2.1.89</ecNumber>
    </recommendedName>
</protein>
<accession>A0A438MDK7</accession>
<feature type="domain" description="F5/8 type C" evidence="8">
    <location>
        <begin position="69"/>
        <end position="217"/>
    </location>
</feature>
<gene>
    <name evidence="9" type="ORF">EDD27_6597</name>
</gene>
<dbReference type="AlphaFoldDB" id="A0A438MDK7"/>
<evidence type="ECO:0000256" key="7">
    <source>
        <dbReference type="SAM" id="Phobius"/>
    </source>
</evidence>
<dbReference type="PANTHER" id="PTHR34983:SF1">
    <property type="entry name" value="ARABINOGALACTAN ENDO-BETA-1,4-GALACTANASE A"/>
    <property type="match status" value="1"/>
</dbReference>
<sequence length="829" mass="88529">MWDCSGFEEVRRLLPPRAAAQVAVFAVFAGHKPLGDRDEKQGMTHPIRRILGITTAISLACGAAVFGPALPASALYGDVQIKPIESNISAKSWAGVKVSSGASTADLAIDQDDQTAWIAEGTPSSQWLTLDLGGAYDNVRKVRVVFPDPGAVYQYVIESSANGAGWHVIADHSANHRPGRGSVDLLTQSGTRYVRVRITGTSPGATVGISELSVYNYLREELVLGSDASWVDNDVAEGRNYWVNPLEADRGAGPHLLDVLKDRGFEYTRLRIFNEPRSEGTGDLLATPYQGPERSAEVAKWVKARNMGLGIDFHYADSWADPSKQPKPRAWAQLEFGDLTKAVYDYTYAYIERLIEQGTTPDKVAVGNEIANGFMFGSEAALAGVTNPAYFRNQPEIYQSQPGGGLLWNYWRSTDPDQQRLYDEAWDRFATLSAAGIRAVRDVSAAHGKDIKVETHIVTSGIEGKTLEFWNQYLTRIKAKGADTDVIAHSYYPQWHGSPEYYESIINAVAAAHPKYKIEVAETSYPASGGGGTPLPNSPYPRTVQGQADALQRVFQIANDIPNNQGLGVLAWEPARWESLFRAVPGMTRTYEPNASIDVFTKSHASHVVEDTVYSAVLVGDEIALPDSVRVLTTADGSTKPAPVVWDAVPDGGTSAAGRLTIRGSTTFGSVTAVVDVVDAYAGLHCDRTITGQYSGQLKVTGGVTCLDGATMSGPVSVQAGASLQVNDAVISGRVNAEGAGTVVVCGTQIFGPVSVSGGSSVTFGNPRLGCARNTIIGRLAVTGTQWWNVIAGNAVNGPLSCSNNAVPPVNNGFTNAVTGPKSGQCSTL</sequence>
<organism evidence="9 10">
    <name type="scientific">Nonomuraea polychroma</name>
    <dbReference type="NCBI Taxonomy" id="46176"/>
    <lineage>
        <taxon>Bacteria</taxon>
        <taxon>Bacillati</taxon>
        <taxon>Actinomycetota</taxon>
        <taxon>Actinomycetes</taxon>
        <taxon>Streptosporangiales</taxon>
        <taxon>Streptosporangiaceae</taxon>
        <taxon>Nonomuraea</taxon>
    </lineage>
</organism>
<dbReference type="Pfam" id="PF07745">
    <property type="entry name" value="Glyco_hydro_53"/>
    <property type="match status" value="1"/>
</dbReference>
<dbReference type="PROSITE" id="PS50022">
    <property type="entry name" value="FA58C_3"/>
    <property type="match status" value="1"/>
</dbReference>
<evidence type="ECO:0000313" key="10">
    <source>
        <dbReference type="Proteomes" id="UP000284824"/>
    </source>
</evidence>
<dbReference type="GO" id="GO:0031218">
    <property type="term" value="F:arabinogalactan endo-1,4-beta-galactosidase activity"/>
    <property type="evidence" value="ECO:0007669"/>
    <property type="project" value="UniProtKB-EC"/>
</dbReference>
<dbReference type="EMBL" id="SAUN01000001">
    <property type="protein sequence ID" value="RVX43890.1"/>
    <property type="molecule type" value="Genomic_DNA"/>
</dbReference>
<keyword evidence="7" id="KW-1133">Transmembrane helix</keyword>
<reference evidence="9 10" key="1">
    <citation type="submission" date="2019-01" db="EMBL/GenBank/DDBJ databases">
        <title>Sequencing the genomes of 1000 actinobacteria strains.</title>
        <authorList>
            <person name="Klenk H.-P."/>
        </authorList>
    </citation>
    <scope>NUCLEOTIDE SEQUENCE [LARGE SCALE GENOMIC DNA]</scope>
    <source>
        <strain evidence="9 10">DSM 43925</strain>
    </source>
</reference>
<evidence type="ECO:0000259" key="8">
    <source>
        <dbReference type="PROSITE" id="PS50022"/>
    </source>
</evidence>
<dbReference type="InterPro" id="IPR011081">
    <property type="entry name" value="Big_4"/>
</dbReference>
<dbReference type="EC" id="3.2.1.89" evidence="3 6"/>
<dbReference type="Gene3D" id="2.60.120.260">
    <property type="entry name" value="Galactose-binding domain-like"/>
    <property type="match status" value="1"/>
</dbReference>
<dbReference type="SUPFAM" id="SSF49785">
    <property type="entry name" value="Galactose-binding domain-like"/>
    <property type="match status" value="1"/>
</dbReference>
<evidence type="ECO:0000256" key="6">
    <source>
        <dbReference type="RuleBase" id="RU361192"/>
    </source>
</evidence>
<comment type="similarity">
    <text evidence="2 6">Belongs to the glycosyl hydrolase 53 family.</text>
</comment>
<proteinExistence type="inferred from homology"/>
<dbReference type="OrthoDB" id="3981930at2"/>
<comment type="caution">
    <text evidence="9">The sequence shown here is derived from an EMBL/GenBank/DDBJ whole genome shotgun (WGS) entry which is preliminary data.</text>
</comment>
<keyword evidence="7" id="KW-0472">Membrane</keyword>
<evidence type="ECO:0000313" key="9">
    <source>
        <dbReference type="EMBL" id="RVX43890.1"/>
    </source>
</evidence>
<dbReference type="PANTHER" id="PTHR34983">
    <property type="entry name" value="ARABINOGALACTAN ENDO-BETA-1,4-GALACTANASE A"/>
    <property type="match status" value="1"/>
</dbReference>
<dbReference type="InterPro" id="IPR000421">
    <property type="entry name" value="FA58C"/>
</dbReference>
<dbReference type="Pfam" id="PF07532">
    <property type="entry name" value="Big_4"/>
    <property type="match status" value="1"/>
</dbReference>
<keyword evidence="4 6" id="KW-0378">Hydrolase</keyword>
<dbReference type="InterPro" id="IPR008979">
    <property type="entry name" value="Galactose-bd-like_sf"/>
</dbReference>
<dbReference type="Pfam" id="PF00754">
    <property type="entry name" value="F5_F8_type_C"/>
    <property type="match status" value="1"/>
</dbReference>
<comment type="catalytic activity">
    <reaction evidence="1 6">
        <text>The enzyme specifically hydrolyzes (1-&gt;4)-beta-D-galactosidic linkages in type I arabinogalactans.</text>
        <dbReference type="EC" id="3.2.1.89"/>
    </reaction>
</comment>
<dbReference type="InterPro" id="IPR011683">
    <property type="entry name" value="Glyco_hydro_53"/>
</dbReference>
<feature type="transmembrane region" description="Helical" evidence="7">
    <location>
        <begin position="50"/>
        <end position="70"/>
    </location>
</feature>
<evidence type="ECO:0000256" key="5">
    <source>
        <dbReference type="ARBA" id="ARBA00023295"/>
    </source>
</evidence>
<evidence type="ECO:0000256" key="3">
    <source>
        <dbReference type="ARBA" id="ARBA00012556"/>
    </source>
</evidence>
<dbReference type="Proteomes" id="UP000284824">
    <property type="component" value="Unassembled WGS sequence"/>
</dbReference>
<dbReference type="GO" id="GO:0045490">
    <property type="term" value="P:pectin catabolic process"/>
    <property type="evidence" value="ECO:0007669"/>
    <property type="project" value="TreeGrafter"/>
</dbReference>
<dbReference type="Gene3D" id="2.160.20.20">
    <property type="match status" value="1"/>
</dbReference>